<evidence type="ECO:0000259" key="2">
    <source>
        <dbReference type="PROSITE" id="PS50234"/>
    </source>
</evidence>
<dbReference type="RefSeq" id="WP_189399706.1">
    <property type="nucleotide sequence ID" value="NZ_BMXA01000002.1"/>
</dbReference>
<dbReference type="InterPro" id="IPR011047">
    <property type="entry name" value="Quinoprotein_ADH-like_sf"/>
</dbReference>
<sequence>MFSKQQSPSQSVLVACIGFFLTFCSAANADDIEIYSNIFDAGSAIGNSPEELNPNILFILDNSGSMGLYALQRVVGSSSSYNSSESYGNSPAGNVYIYDSNMNYSGEFVTDAQNQCQAQRDWVANNPDNPRYYDQVAQWHQRGSGDYRWNRRVSSRGNDSNNIIDCAADRGVHSTVPSTTSFPSNCDNNRCASSVPRYLDSAERDPFSTRYNLVSANFHDFLQARRSQGQNAVEPDPSNCTSFNDVLLGDDGQYYECNSRMQVMQTALNNALDSFNDVNVGLMDFNRNVNGNHGGTLRLAVKSINSPGVRNTMKNTVNAMTPDGNTPLAETMSEAARYFSGANRLYGEPSRDDNDGLIFSGGPTRYKSPIVNECQDNNIVLLSDGEPTSDTNANNDIASLIGRSCSGNTCLDELSGWMASNDLSNSVRGDNPVYTYTIGFAIDTTTLSDAADAGRPPGAEPGSGYFQADDILELENAFRTIVGQIQEVDADTFVAPAVTVNAFNRLQNREDVYYVVFKPSENARWNGNLKKYRVTADAKIVDANNNDAISETTGFFKDEAKSFWSAEADGASVIDGGMSAERTNNRALYANLDAGSNAVTLISDSSLADSVDEFIEKVVDDAGIDIGQTGVTAAQLEDNAKKVAAWTIGADVNDENGGGVNQPNYFVGDNVHGQPYVLSYGTSDADPRDLIFFTSNQGMLHAVTGADRNGVPGGTEAWAYVPDPDLFSNFGDYFNRTSEKVYGLDAEMSFSVQRNPSSNAVTKAHLFFGQRRGGNKLFAVDVTNAVSAGTPVSKLWTIEGGSGDFDRLGQTWSEPVVAKINYCQGTNCGLKDVIIFSGGYDEAYDDPSVTAASRSGSVLGNAIYIVDAANGALLWMASSTVEDSNRDLVIPEMTHSIPSKPTALDVTKDGATDILFFTDIAGQVFRIDFKASPTGDNSISSTNNASNVAGGMIADLSEASADRRFFNPVDVALLPRDASGAPARYALVTGSGYRAKPLEAESFGNRLYVIHDQNIFEPLYDEDLDASLDGDTNQDPVYLYATNAVGQPSVIDMDVAQSDLGEVNATTPLDLTGAHEYGFYANVTETAEKLITPTLISDFRAIAVSYIPADRSNIGGNGSQSGTCSAGVGTSNAYEFNLLTGELEKTELVKPGLTAEPVVIYVLETDPDTGEESLKPIVIIGTEPFEGEEFDLTNLKLGKAEKRAWWERGRSN</sequence>
<reference evidence="3" key="1">
    <citation type="journal article" date="2014" name="Int. J. Syst. Evol. Microbiol.">
        <title>Complete genome sequence of Corynebacterium casei LMG S-19264T (=DSM 44701T), isolated from a smear-ripened cheese.</title>
        <authorList>
            <consortium name="US DOE Joint Genome Institute (JGI-PGF)"/>
            <person name="Walter F."/>
            <person name="Albersmeier A."/>
            <person name="Kalinowski J."/>
            <person name="Ruckert C."/>
        </authorList>
    </citation>
    <scope>NUCLEOTIDE SEQUENCE</scope>
    <source>
        <strain evidence="3">KCTC 12711</strain>
    </source>
</reference>
<feature type="domain" description="VWFA" evidence="2">
    <location>
        <begin position="245"/>
        <end position="481"/>
    </location>
</feature>
<evidence type="ECO:0000313" key="3">
    <source>
        <dbReference type="EMBL" id="GHA07264.1"/>
    </source>
</evidence>
<dbReference type="PROSITE" id="PS51257">
    <property type="entry name" value="PROKAR_LIPOPROTEIN"/>
    <property type="match status" value="1"/>
</dbReference>
<dbReference type="EMBL" id="BMXA01000002">
    <property type="protein sequence ID" value="GHA07264.1"/>
    <property type="molecule type" value="Genomic_DNA"/>
</dbReference>
<proteinExistence type="predicted"/>
<dbReference type="SUPFAM" id="SSF53300">
    <property type="entry name" value="vWA-like"/>
    <property type="match status" value="1"/>
</dbReference>
<feature type="signal peptide" evidence="1">
    <location>
        <begin position="1"/>
        <end position="29"/>
    </location>
</feature>
<dbReference type="Gene3D" id="3.40.50.410">
    <property type="entry name" value="von Willebrand factor, type A domain"/>
    <property type="match status" value="1"/>
</dbReference>
<reference evidence="3" key="2">
    <citation type="submission" date="2020-09" db="EMBL/GenBank/DDBJ databases">
        <authorList>
            <person name="Sun Q."/>
            <person name="Kim S."/>
        </authorList>
    </citation>
    <scope>NUCLEOTIDE SEQUENCE</scope>
    <source>
        <strain evidence="3">KCTC 12711</strain>
    </source>
</reference>
<accession>A0A918RQJ9</accession>
<dbReference type="InterPro" id="IPR036465">
    <property type="entry name" value="vWFA_dom_sf"/>
</dbReference>
<evidence type="ECO:0000313" key="4">
    <source>
        <dbReference type="Proteomes" id="UP000614811"/>
    </source>
</evidence>
<dbReference type="SUPFAM" id="SSF50998">
    <property type="entry name" value="Quinoprotein alcohol dehydrogenase-like"/>
    <property type="match status" value="1"/>
</dbReference>
<keyword evidence="4" id="KW-1185">Reference proteome</keyword>
<dbReference type="InterPro" id="IPR002035">
    <property type="entry name" value="VWF_A"/>
</dbReference>
<keyword evidence="1" id="KW-0732">Signal</keyword>
<dbReference type="Proteomes" id="UP000614811">
    <property type="component" value="Unassembled WGS sequence"/>
</dbReference>
<comment type="caution">
    <text evidence="3">The sequence shown here is derived from an EMBL/GenBank/DDBJ whole genome shotgun (WGS) entry which is preliminary data.</text>
</comment>
<evidence type="ECO:0000256" key="1">
    <source>
        <dbReference type="SAM" id="SignalP"/>
    </source>
</evidence>
<protein>
    <submittedName>
        <fullName evidence="3">Type IV pili system adhesin PilY</fullName>
    </submittedName>
</protein>
<name>A0A918RQJ9_9GAMM</name>
<feature type="chain" id="PRO_5037527365" evidence="1">
    <location>
        <begin position="30"/>
        <end position="1212"/>
    </location>
</feature>
<dbReference type="AlphaFoldDB" id="A0A918RQJ9"/>
<organism evidence="3 4">
    <name type="scientific">Arenicella chitinivorans</name>
    <dbReference type="NCBI Taxonomy" id="1329800"/>
    <lineage>
        <taxon>Bacteria</taxon>
        <taxon>Pseudomonadati</taxon>
        <taxon>Pseudomonadota</taxon>
        <taxon>Gammaproteobacteria</taxon>
        <taxon>Arenicellales</taxon>
        <taxon>Arenicellaceae</taxon>
        <taxon>Arenicella</taxon>
    </lineage>
</organism>
<dbReference type="PROSITE" id="PS50234">
    <property type="entry name" value="VWFA"/>
    <property type="match status" value="1"/>
</dbReference>
<gene>
    <name evidence="3" type="primary">pilY</name>
    <name evidence="3" type="ORF">GCM10008090_16360</name>
</gene>